<keyword evidence="1" id="KW-1133">Transmembrane helix</keyword>
<feature type="transmembrane region" description="Helical" evidence="1">
    <location>
        <begin position="457"/>
        <end position="478"/>
    </location>
</feature>
<feature type="transmembrane region" description="Helical" evidence="1">
    <location>
        <begin position="263"/>
        <end position="286"/>
    </location>
</feature>
<dbReference type="HOGENOM" id="CLU_619145_0_0_2"/>
<feature type="transmembrane region" description="Helical" evidence="1">
    <location>
        <begin position="420"/>
        <end position="437"/>
    </location>
</feature>
<protein>
    <submittedName>
        <fullName evidence="2">Uncharacterized membrane protein specific for M.kandleri, MK-25 family</fullName>
    </submittedName>
</protein>
<keyword evidence="1" id="KW-0812">Transmembrane</keyword>
<dbReference type="PaxDb" id="190192-MK1068"/>
<reference evidence="2 3" key="1">
    <citation type="journal article" date="2002" name="Proc. Natl. Acad. Sci. U.S.A.">
        <title>The complete genome of hyperthermophile Methanopyrus kandleri AV19 and monophyly of archaeal methanogens.</title>
        <authorList>
            <person name="Slesarev A.I."/>
            <person name="Mezhevaya K.V."/>
            <person name="Makarova K.S."/>
            <person name="Polushin N.N."/>
            <person name="Shcherbinina O.V."/>
            <person name="Shakhova V.V."/>
            <person name="Belova G.I."/>
            <person name="Aravind L."/>
            <person name="Natale D.A."/>
            <person name="Rogozin I.B."/>
            <person name="Tatusov R.L."/>
            <person name="Wolf Y.I."/>
            <person name="Stetter K.O."/>
            <person name="Malykh A.G."/>
            <person name="Koonin E.V."/>
            <person name="Kozyavkin S.A."/>
        </authorList>
    </citation>
    <scope>NUCLEOTIDE SEQUENCE [LARGE SCALE GENOMIC DNA]</scope>
    <source>
        <strain evidence="3">AV19 / DSM 6324 / JCM 9639 / NBRC 100938</strain>
    </source>
</reference>
<proteinExistence type="predicted"/>
<evidence type="ECO:0000313" key="2">
    <source>
        <dbReference type="EMBL" id="AAM02281.1"/>
    </source>
</evidence>
<keyword evidence="1" id="KW-0472">Membrane</keyword>
<dbReference type="InParanoid" id="Q8TWG6"/>
<feature type="transmembrane region" description="Helical" evidence="1">
    <location>
        <begin position="206"/>
        <end position="225"/>
    </location>
</feature>
<feature type="transmembrane region" description="Helical" evidence="1">
    <location>
        <begin position="21"/>
        <end position="45"/>
    </location>
</feature>
<feature type="transmembrane region" description="Helical" evidence="1">
    <location>
        <begin position="133"/>
        <end position="156"/>
    </location>
</feature>
<dbReference type="EMBL" id="AE009439">
    <property type="protein sequence ID" value="AAM02281.1"/>
    <property type="molecule type" value="Genomic_DNA"/>
</dbReference>
<dbReference type="STRING" id="190192.MK1068"/>
<evidence type="ECO:0000313" key="3">
    <source>
        <dbReference type="Proteomes" id="UP000001826"/>
    </source>
</evidence>
<feature type="transmembrane region" description="Helical" evidence="1">
    <location>
        <begin position="330"/>
        <end position="353"/>
    </location>
</feature>
<dbReference type="Proteomes" id="UP000001826">
    <property type="component" value="Chromosome"/>
</dbReference>
<organism evidence="2 3">
    <name type="scientific">Methanopyrus kandleri (strain AV19 / DSM 6324 / JCM 9639 / NBRC 100938)</name>
    <dbReference type="NCBI Taxonomy" id="190192"/>
    <lineage>
        <taxon>Archaea</taxon>
        <taxon>Methanobacteriati</taxon>
        <taxon>Methanobacteriota</taxon>
        <taxon>Methanomada group</taxon>
        <taxon>Methanopyri</taxon>
        <taxon>Methanopyrales</taxon>
        <taxon>Methanopyraceae</taxon>
        <taxon>Methanopyrus</taxon>
    </lineage>
</organism>
<gene>
    <name evidence="2" type="ordered locus">MK1068</name>
</gene>
<accession>Q8TWG6</accession>
<sequence>MKDDKGGRKLFRVRNERHERYLAVAVPLLAAVFLLTTSPVMMNWYDVHYFEEWYRVAMSKGLLHVYPECEKVHYPPMAVVFYITTRDLIHNLGLDSNPWTFQFSLKIFLVAFYLLTCLVIIREFEWPIAQWGVISVPMGMVVWGYQFDTIIAFFLALTAVCVRRGRPIAAGVSLALASSFKYVPGILVIPFTLILKEKYGSRPAKIFFLTSAITVALLWSPFILYDPEAFWKQAFLFHMLRLPQDLTPLNIPLLLTRWHVYPYHFIIGKLSGPLIILGFVTLALWLWKRREILQESIRTSGLKHTIWGSAALFMLWFALTTKVGNPYYIAWIYLWVFPFAVWLLPSWCVGFLNTAPFLLALSRLPAAVCNAPVFVPEDVRWYPALQLLGFSTPLAVEKAHQLYLAAPNFMRLWYYHMHQTELVLVVVYTIVVTKTLLDLLKWIRDPKPADERPHDWAIHPMLLAFTLPAYIFALYIALPIG</sequence>
<dbReference type="EnsemblBacteria" id="AAM02281">
    <property type="protein sequence ID" value="AAM02281"/>
    <property type="gene ID" value="MK1068"/>
</dbReference>
<dbReference type="AlphaFoldDB" id="Q8TWG6"/>
<dbReference type="KEGG" id="mka:MK1068"/>
<feature type="transmembrane region" description="Helical" evidence="1">
    <location>
        <begin position="168"/>
        <end position="194"/>
    </location>
</feature>
<name>Q8TWG6_METKA</name>
<evidence type="ECO:0000256" key="1">
    <source>
        <dbReference type="SAM" id="Phobius"/>
    </source>
</evidence>
<feature type="transmembrane region" description="Helical" evidence="1">
    <location>
        <begin position="103"/>
        <end position="121"/>
    </location>
</feature>
<feature type="transmembrane region" description="Helical" evidence="1">
    <location>
        <begin position="306"/>
        <end position="324"/>
    </location>
</feature>
<keyword evidence="3" id="KW-1185">Reference proteome</keyword>